<comment type="caution">
    <text evidence="12">The sequence shown here is derived from an EMBL/GenBank/DDBJ whole genome shotgun (WGS) entry which is preliminary data.</text>
</comment>
<comment type="catalytic activity">
    <reaction evidence="10">
        <text>a (3R)-hydroxyacyl-[ACP] + L-ornithine = a lyso-ornithine lipid + holo-[ACP] + H(+)</text>
        <dbReference type="Rhea" id="RHEA:20633"/>
        <dbReference type="Rhea" id="RHEA-COMP:9685"/>
        <dbReference type="Rhea" id="RHEA-COMP:9945"/>
        <dbReference type="ChEBI" id="CHEBI:15378"/>
        <dbReference type="ChEBI" id="CHEBI:46911"/>
        <dbReference type="ChEBI" id="CHEBI:64479"/>
        <dbReference type="ChEBI" id="CHEBI:78827"/>
        <dbReference type="ChEBI" id="CHEBI:138482"/>
        <dbReference type="EC" id="2.3.2.30"/>
    </reaction>
    <physiologicalReaction direction="left-to-right" evidence="10">
        <dbReference type="Rhea" id="RHEA:20634"/>
    </physiologicalReaction>
</comment>
<evidence type="ECO:0000256" key="8">
    <source>
        <dbReference type="ARBA" id="ARBA00039866"/>
    </source>
</evidence>
<evidence type="ECO:0000256" key="7">
    <source>
        <dbReference type="ARBA" id="ARBA00039058"/>
    </source>
</evidence>
<evidence type="ECO:0000313" key="12">
    <source>
        <dbReference type="EMBL" id="RQM37263.1"/>
    </source>
</evidence>
<keyword evidence="13" id="KW-1185">Reference proteome</keyword>
<name>A0A3N6SBE0_9GAMM</name>
<dbReference type="PANTHER" id="PTHR37323:SF1">
    <property type="entry name" value="L-ORNITHINE N(ALPHA)-ACYLTRANSFERASE"/>
    <property type="match status" value="1"/>
</dbReference>
<dbReference type="RefSeq" id="WP_124234122.1">
    <property type="nucleotide sequence ID" value="NZ_RHHM01000013.1"/>
</dbReference>
<evidence type="ECO:0000259" key="11">
    <source>
        <dbReference type="SMART" id="SM00563"/>
    </source>
</evidence>
<evidence type="ECO:0000256" key="9">
    <source>
        <dbReference type="ARBA" id="ARBA00045724"/>
    </source>
</evidence>
<comment type="function">
    <text evidence="9">Catalyzes the first step in the biosynthesis of ornithine lipids, which are phosphorus-free membrane lipids. Catalyzes the 3-hydroxyacyl-acyl carrier protein-dependent acylation of ornithine to form lyso-ornithine lipid (LOL).</text>
</comment>
<comment type="pathway">
    <text evidence="1">Lipid metabolism.</text>
</comment>
<accession>A0A3N6SBE0</accession>
<evidence type="ECO:0000256" key="4">
    <source>
        <dbReference type="ARBA" id="ARBA00023098"/>
    </source>
</evidence>
<keyword evidence="4" id="KW-0443">Lipid metabolism</keyword>
<protein>
    <recommendedName>
        <fullName evidence="8">L-ornithine N(alpha)-acyltransferase</fullName>
        <ecNumber evidence="7">2.3.2.30</ecNumber>
    </recommendedName>
</protein>
<keyword evidence="5" id="KW-0012">Acyltransferase</keyword>
<dbReference type="InterPro" id="IPR052351">
    <property type="entry name" value="Ornithine_N-alpha-AT"/>
</dbReference>
<evidence type="ECO:0000256" key="3">
    <source>
        <dbReference type="ARBA" id="ARBA00022679"/>
    </source>
</evidence>
<dbReference type="Proteomes" id="UP000279457">
    <property type="component" value="Unassembled WGS sequence"/>
</dbReference>
<dbReference type="OrthoDB" id="1113830at2"/>
<keyword evidence="2" id="KW-0444">Lipid biosynthesis</keyword>
<gene>
    <name evidence="12" type="ORF">EB241_16500</name>
</gene>
<dbReference type="GO" id="GO:0043810">
    <property type="term" value="F:ornithine-acyl [acyl carrier protein] N-acyltransferase activity"/>
    <property type="evidence" value="ECO:0007669"/>
    <property type="project" value="UniProtKB-EC"/>
</dbReference>
<dbReference type="AlphaFoldDB" id="A0A3N6SBE0"/>
<reference evidence="12 13" key="1">
    <citation type="submission" date="2018-10" db="EMBL/GenBank/DDBJ databases">
        <title>Draft genome sequence for the type isolate of Erwinia psidii, agent causal of bacterial blight in guava (Psidium guajava) and wilt and die-back of Eucalyptus spp.</title>
        <authorList>
            <person name="Hermenegildo P.S."/>
            <person name="Santos S.A."/>
            <person name="Guimaraes L.M.S."/>
            <person name="Vidigal P.M.P."/>
            <person name="Pereira I.C."/>
            <person name="Badel J.L."/>
            <person name="Alfenas-Zerbini P."/>
            <person name="Ferreira M.A.S.V."/>
            <person name="Alfenas A.C."/>
        </authorList>
    </citation>
    <scope>NUCLEOTIDE SEQUENCE [LARGE SCALE GENOMIC DNA]</scope>
    <source>
        <strain evidence="12 13">IBSBF 435</strain>
    </source>
</reference>
<evidence type="ECO:0000313" key="13">
    <source>
        <dbReference type="Proteomes" id="UP000279457"/>
    </source>
</evidence>
<dbReference type="InterPro" id="IPR002123">
    <property type="entry name" value="Plipid/glycerol_acylTrfase"/>
</dbReference>
<dbReference type="EC" id="2.3.2.30" evidence="7"/>
<feature type="domain" description="Phospholipid/glycerol acyltransferase" evidence="11">
    <location>
        <begin position="77"/>
        <end position="194"/>
    </location>
</feature>
<dbReference type="SUPFAM" id="SSF55729">
    <property type="entry name" value="Acyl-CoA N-acyltransferases (Nat)"/>
    <property type="match status" value="1"/>
</dbReference>
<dbReference type="Pfam" id="PF01553">
    <property type="entry name" value="Acyltransferase"/>
    <property type="match status" value="1"/>
</dbReference>
<comment type="similarity">
    <text evidence="6">Belongs to the acetyltransferase family. OlsB subfamily.</text>
</comment>
<dbReference type="SMART" id="SM00563">
    <property type="entry name" value="PlsC"/>
    <property type="match status" value="1"/>
</dbReference>
<dbReference type="Pfam" id="PF13444">
    <property type="entry name" value="Acetyltransf_5"/>
    <property type="match status" value="1"/>
</dbReference>
<evidence type="ECO:0000256" key="5">
    <source>
        <dbReference type="ARBA" id="ARBA00023315"/>
    </source>
</evidence>
<evidence type="ECO:0000256" key="6">
    <source>
        <dbReference type="ARBA" id="ARBA00038095"/>
    </source>
</evidence>
<dbReference type="PANTHER" id="PTHR37323">
    <property type="entry name" value="GCN5-RELATED N-ACETYLTRANSFERASE"/>
    <property type="match status" value="1"/>
</dbReference>
<dbReference type="EMBL" id="RHHM01000013">
    <property type="protein sequence ID" value="RQM37263.1"/>
    <property type="molecule type" value="Genomic_DNA"/>
</dbReference>
<proteinExistence type="inferred from homology"/>
<evidence type="ECO:0000256" key="10">
    <source>
        <dbReference type="ARBA" id="ARBA00047785"/>
    </source>
</evidence>
<organism evidence="12 13">
    <name type="scientific">Erwinia psidii</name>
    <dbReference type="NCBI Taxonomy" id="69224"/>
    <lineage>
        <taxon>Bacteria</taxon>
        <taxon>Pseudomonadati</taxon>
        <taxon>Pseudomonadota</taxon>
        <taxon>Gammaproteobacteria</taxon>
        <taxon>Enterobacterales</taxon>
        <taxon>Erwiniaceae</taxon>
        <taxon>Erwinia</taxon>
    </lineage>
</organism>
<dbReference type="GO" id="GO:0006629">
    <property type="term" value="P:lipid metabolic process"/>
    <property type="evidence" value="ECO:0007669"/>
    <property type="project" value="UniProtKB-KW"/>
</dbReference>
<dbReference type="SUPFAM" id="SSF69593">
    <property type="entry name" value="Glycerol-3-phosphate (1)-acyltransferase"/>
    <property type="match status" value="1"/>
</dbReference>
<dbReference type="InterPro" id="IPR016181">
    <property type="entry name" value="Acyl_CoA_acyltransferase"/>
</dbReference>
<evidence type="ECO:0000256" key="1">
    <source>
        <dbReference type="ARBA" id="ARBA00005189"/>
    </source>
</evidence>
<keyword evidence="3 12" id="KW-0808">Transferase</keyword>
<evidence type="ECO:0000256" key="2">
    <source>
        <dbReference type="ARBA" id="ARBA00022516"/>
    </source>
</evidence>
<sequence>MDNSGKIIEEFFPGKSFSDRARRLIAWAIGEKKLLSLLMPCSGVLGVSWIESVFEALQIRCETHYGDFDNVPVKGPAIVISNHPSVMDGLALINTVARVRKDIKIVANHVLKVMFPEAGEIIIGIKNMQGKMGHRQLKEMNDHLMKGGVLIICPAGRLASFTFFGLKESRWQEGFVRLAEKHQAVLVPVHIRGKNSFWYYLTAFIWRPLSNLTVFREIVRHKGRKMCLKIGPQVFLDQLENLDKTDKKKDYAGTTAILREHLFRVGRNQPALLPCYPPLTRPVPREELLMAFSQSEVLERLSDGKVVLLFQYQGEGWSPVIHELGRLREISYRAIGAGTGRRCDTDPFDRYYHHIVLWDPAALEILGAYRLTPAAEQLAKRGVDGLYSYSLFRYQHEFIPQLEKSIEVGRGFIQQHYQKSNALDALWKGIFSFIQRYPQAENLLGVLSIPGRFSRESKQLIIAFYSTWFSGEVEQAYRYDRKCLSEDNQMSGLFDGNDYEKDWILLNKKLRDSGYELPWPYKQAAKWYKPGGSKLLSFIEDENFNSVAGLNLCKIEKLKRMYKTHYLIKKNRNDNQ</sequence>